<evidence type="ECO:0000313" key="2">
    <source>
        <dbReference type="Proteomes" id="UP000008311"/>
    </source>
</evidence>
<evidence type="ECO:0000313" key="1">
    <source>
        <dbReference type="EMBL" id="EEF22666.1"/>
    </source>
</evidence>
<keyword evidence="2" id="KW-1185">Reference proteome</keyword>
<name>B9TN98_RICCO</name>
<dbReference type="AlphaFoldDB" id="B9TN98"/>
<dbReference type="Proteomes" id="UP000008311">
    <property type="component" value="Unassembled WGS sequence"/>
</dbReference>
<proteinExistence type="predicted"/>
<dbReference type="EMBL" id="EQ991730">
    <property type="protein sequence ID" value="EEF22666.1"/>
    <property type="molecule type" value="Genomic_DNA"/>
</dbReference>
<organism evidence="1 2">
    <name type="scientific">Ricinus communis</name>
    <name type="common">Castor bean</name>
    <dbReference type="NCBI Taxonomy" id="3988"/>
    <lineage>
        <taxon>Eukaryota</taxon>
        <taxon>Viridiplantae</taxon>
        <taxon>Streptophyta</taxon>
        <taxon>Embryophyta</taxon>
        <taxon>Tracheophyta</taxon>
        <taxon>Spermatophyta</taxon>
        <taxon>Magnoliopsida</taxon>
        <taxon>eudicotyledons</taxon>
        <taxon>Gunneridae</taxon>
        <taxon>Pentapetalae</taxon>
        <taxon>rosids</taxon>
        <taxon>fabids</taxon>
        <taxon>Malpighiales</taxon>
        <taxon>Euphorbiaceae</taxon>
        <taxon>Acalyphoideae</taxon>
        <taxon>Acalypheae</taxon>
        <taxon>Ricinus</taxon>
    </lineage>
</organism>
<feature type="non-terminal residue" evidence="1">
    <location>
        <position position="59"/>
    </location>
</feature>
<dbReference type="InParanoid" id="B9TN98"/>
<reference evidence="2" key="1">
    <citation type="journal article" date="2010" name="Nat. Biotechnol.">
        <title>Draft genome sequence of the oilseed species Ricinus communis.</title>
        <authorList>
            <person name="Chan A.P."/>
            <person name="Crabtree J."/>
            <person name="Zhao Q."/>
            <person name="Lorenzi H."/>
            <person name="Orvis J."/>
            <person name="Puiu D."/>
            <person name="Melake-Berhan A."/>
            <person name="Jones K.M."/>
            <person name="Redman J."/>
            <person name="Chen G."/>
            <person name="Cahoon E.B."/>
            <person name="Gedil M."/>
            <person name="Stanke M."/>
            <person name="Haas B.J."/>
            <person name="Wortman J.R."/>
            <person name="Fraser-Liggett C.M."/>
            <person name="Ravel J."/>
            <person name="Rabinowicz P.D."/>
        </authorList>
    </citation>
    <scope>NUCLEOTIDE SEQUENCE [LARGE SCALE GENOMIC DNA]</scope>
    <source>
        <strain evidence="2">cv. Hale</strain>
    </source>
</reference>
<feature type="non-terminal residue" evidence="1">
    <location>
        <position position="1"/>
    </location>
</feature>
<accession>B9TN98</accession>
<protein>
    <submittedName>
        <fullName evidence="1">Uncharacterized protein</fullName>
    </submittedName>
</protein>
<sequence>DVSANRTDRKSFTNTLAGCATASRHSFHDTAAPPGKTISPSSGNVAACCDNSARPASNC</sequence>
<gene>
    <name evidence="1" type="ORF">RCOM_2131950</name>
</gene>